<dbReference type="AlphaFoldDB" id="A0A2U8QUC8"/>
<evidence type="ECO:0000256" key="1">
    <source>
        <dbReference type="SAM" id="Phobius"/>
    </source>
</evidence>
<evidence type="ECO:0000313" key="2">
    <source>
        <dbReference type="EMBL" id="AWM13454.1"/>
    </source>
</evidence>
<dbReference type="Proteomes" id="UP000245429">
    <property type="component" value="Chromosome"/>
</dbReference>
<keyword evidence="3" id="KW-1185">Reference proteome</keyword>
<evidence type="ECO:0008006" key="4">
    <source>
        <dbReference type="Google" id="ProtNLM"/>
    </source>
</evidence>
<keyword evidence="1" id="KW-0472">Membrane</keyword>
<dbReference type="OrthoDB" id="1115172at2"/>
<reference evidence="2 3" key="1">
    <citation type="submission" date="2018-05" db="EMBL/GenBank/DDBJ databases">
        <title>Flavobacterium sp. MEBiC07310.</title>
        <authorList>
            <person name="Baek K."/>
        </authorList>
    </citation>
    <scope>NUCLEOTIDE SEQUENCE [LARGE SCALE GENOMIC DNA]</scope>
    <source>
        <strain evidence="2 3">MEBiC07310</strain>
    </source>
</reference>
<dbReference type="EMBL" id="CP029463">
    <property type="protein sequence ID" value="AWM13454.1"/>
    <property type="molecule type" value="Genomic_DNA"/>
</dbReference>
<protein>
    <recommendedName>
        <fullName evidence="4">Chromosome partitioning protein ParA</fullName>
    </recommendedName>
</protein>
<keyword evidence="1" id="KW-1133">Transmembrane helix</keyword>
<dbReference type="RefSeq" id="WP_109568823.1">
    <property type="nucleotide sequence ID" value="NZ_CP029463.1"/>
</dbReference>
<gene>
    <name evidence="2" type="ORF">DI487_06015</name>
</gene>
<accession>A0A2U8QUC8</accession>
<name>A0A2U8QUC8_9FLAO</name>
<sequence>MALKAAVNLKYVTLAASVIAVFISFGYLNVYQKYQMLNKKSTIENQLLQNQLSEMIRKYDSVYYILEQGNVITVNKEIKNKQETLKLEIDNNEIVDQINELKKSITSDEDNILELKGKVESNRNTLLKLQSLRKANKKTNPGKLNALNVKARGVKILSNVYKDSKRKKIQEIRVCFTLEANEFVLPGNKDIYIQVINPENEVISIDQTYIEQKGIVLHYSGYIETFYNQKDTDVCTYIPLEKAKVSKGTYKINIFNKFFKIGTTTFQYN</sequence>
<proteinExistence type="predicted"/>
<evidence type="ECO:0000313" key="3">
    <source>
        <dbReference type="Proteomes" id="UP000245429"/>
    </source>
</evidence>
<keyword evidence="1" id="KW-0812">Transmembrane</keyword>
<organism evidence="2 3">
    <name type="scientific">Flavobacterium sediminis</name>
    <dbReference type="NCBI Taxonomy" id="2201181"/>
    <lineage>
        <taxon>Bacteria</taxon>
        <taxon>Pseudomonadati</taxon>
        <taxon>Bacteroidota</taxon>
        <taxon>Flavobacteriia</taxon>
        <taxon>Flavobacteriales</taxon>
        <taxon>Flavobacteriaceae</taxon>
        <taxon>Flavobacterium</taxon>
    </lineage>
</organism>
<dbReference type="KEGG" id="fse:DI487_06015"/>
<feature type="transmembrane region" description="Helical" evidence="1">
    <location>
        <begin position="12"/>
        <end position="31"/>
    </location>
</feature>